<name>A0A1M7QPU6_9BACT</name>
<proteinExistence type="predicted"/>
<accession>A0A1M7QPU6</accession>
<protein>
    <submittedName>
        <fullName evidence="1">Uncharacterized protein</fullName>
    </submittedName>
</protein>
<evidence type="ECO:0000313" key="2">
    <source>
        <dbReference type="Proteomes" id="UP000184513"/>
    </source>
</evidence>
<organism evidence="1 2">
    <name type="scientific">Cyclobacterium lianum</name>
    <dbReference type="NCBI Taxonomy" id="388280"/>
    <lineage>
        <taxon>Bacteria</taxon>
        <taxon>Pseudomonadati</taxon>
        <taxon>Bacteroidota</taxon>
        <taxon>Cytophagia</taxon>
        <taxon>Cytophagales</taxon>
        <taxon>Cyclobacteriaceae</taxon>
        <taxon>Cyclobacterium</taxon>
    </lineage>
</organism>
<keyword evidence="2" id="KW-1185">Reference proteome</keyword>
<dbReference type="EMBL" id="FRCY01000021">
    <property type="protein sequence ID" value="SHN33467.1"/>
    <property type="molecule type" value="Genomic_DNA"/>
</dbReference>
<dbReference type="AlphaFoldDB" id="A0A1M7QPU6"/>
<dbReference type="STRING" id="388280.SAMN04488057_12166"/>
<sequence length="45" mass="5394">MRNRLGDNARLNHILVAIFEIETYLQNADFEMFLKYSMMRLACIK</sequence>
<gene>
    <name evidence="1" type="ORF">SAMN04488057_12166</name>
</gene>
<reference evidence="1 2" key="1">
    <citation type="submission" date="2016-11" db="EMBL/GenBank/DDBJ databases">
        <authorList>
            <person name="Jaros S."/>
            <person name="Januszkiewicz K."/>
            <person name="Wedrychowicz H."/>
        </authorList>
    </citation>
    <scope>NUCLEOTIDE SEQUENCE [LARGE SCALE GENOMIC DNA]</scope>
    <source>
        <strain evidence="1 2">CGMCC 1.6102</strain>
    </source>
</reference>
<dbReference type="Proteomes" id="UP000184513">
    <property type="component" value="Unassembled WGS sequence"/>
</dbReference>
<evidence type="ECO:0000313" key="1">
    <source>
        <dbReference type="EMBL" id="SHN33467.1"/>
    </source>
</evidence>